<protein>
    <submittedName>
        <fullName evidence="4">Angiopoietin-4</fullName>
    </submittedName>
</protein>
<dbReference type="AlphaFoldDB" id="A0A8D8C767"/>
<proteinExistence type="predicted"/>
<feature type="chain" id="PRO_5034331262" evidence="2">
    <location>
        <begin position="19"/>
        <end position="330"/>
    </location>
</feature>
<keyword evidence="1" id="KW-0175">Coiled coil</keyword>
<feature type="signal peptide" evidence="2">
    <location>
        <begin position="1"/>
        <end position="18"/>
    </location>
</feature>
<feature type="coiled-coil region" evidence="1">
    <location>
        <begin position="80"/>
        <end position="107"/>
    </location>
</feature>
<dbReference type="Pfam" id="PF00147">
    <property type="entry name" value="Fibrinogen_C"/>
    <property type="match status" value="1"/>
</dbReference>
<evidence type="ECO:0000256" key="1">
    <source>
        <dbReference type="SAM" id="Coils"/>
    </source>
</evidence>
<dbReference type="InterPro" id="IPR014716">
    <property type="entry name" value="Fibrinogen_a/b/g_C_1"/>
</dbReference>
<dbReference type="InterPro" id="IPR036056">
    <property type="entry name" value="Fibrinogen-like_C"/>
</dbReference>
<dbReference type="SMART" id="SM00186">
    <property type="entry name" value="FBG"/>
    <property type="match status" value="1"/>
</dbReference>
<dbReference type="PROSITE" id="PS51406">
    <property type="entry name" value="FIBRINOGEN_C_2"/>
    <property type="match status" value="1"/>
</dbReference>
<dbReference type="SUPFAM" id="SSF56496">
    <property type="entry name" value="Fibrinogen C-terminal domain-like"/>
    <property type="match status" value="1"/>
</dbReference>
<sequence>MRTIPFILLVKCLVIVLAKSSTQQQVENVKNVGCDRQENFEEIFANLEESIASNFTALSNSLKKLEATFFQNQKRYNNQFNDVNVDISRLSERIAKLEKLNETLTMSQESLNKGIIPDASTVCNNSNQHGPIITSCKQPSTSGVFRMQNPNVQVFCEMDSFNGGWLVIQQRVDRTLDFNRSWAEYRDGFGTVGKNDNFWLSLEAVHQVTSRGSCELSVEMKDGSGRYKYARYSQFGVAGEDDKYRLTVDGYLWWEAGRTGDMFSHHNGMKFSTFDDNNDPGDIKCAQRFGGWWFRQCFLCNLNYPGGGTWHPFTDEEFILSYTRMMIRCE</sequence>
<dbReference type="GO" id="GO:0005615">
    <property type="term" value="C:extracellular space"/>
    <property type="evidence" value="ECO:0007669"/>
    <property type="project" value="TreeGrafter"/>
</dbReference>
<keyword evidence="2" id="KW-0732">Signal</keyword>
<dbReference type="CDD" id="cd00087">
    <property type="entry name" value="FReD"/>
    <property type="match status" value="1"/>
</dbReference>
<accession>A0A8D8C767</accession>
<dbReference type="InterPro" id="IPR002181">
    <property type="entry name" value="Fibrinogen_a/b/g_C_dom"/>
</dbReference>
<evidence type="ECO:0000313" key="4">
    <source>
        <dbReference type="EMBL" id="CAG6487384.1"/>
    </source>
</evidence>
<reference evidence="4" key="1">
    <citation type="submission" date="2021-05" db="EMBL/GenBank/DDBJ databases">
        <authorList>
            <person name="Alioto T."/>
            <person name="Alioto T."/>
            <person name="Gomez Garrido J."/>
        </authorList>
    </citation>
    <scope>NUCLEOTIDE SEQUENCE</scope>
</reference>
<organism evidence="4">
    <name type="scientific">Culex pipiens</name>
    <name type="common">House mosquito</name>
    <dbReference type="NCBI Taxonomy" id="7175"/>
    <lineage>
        <taxon>Eukaryota</taxon>
        <taxon>Metazoa</taxon>
        <taxon>Ecdysozoa</taxon>
        <taxon>Arthropoda</taxon>
        <taxon>Hexapoda</taxon>
        <taxon>Insecta</taxon>
        <taxon>Pterygota</taxon>
        <taxon>Neoptera</taxon>
        <taxon>Endopterygota</taxon>
        <taxon>Diptera</taxon>
        <taxon>Nematocera</taxon>
        <taxon>Culicoidea</taxon>
        <taxon>Culicidae</taxon>
        <taxon>Culicinae</taxon>
        <taxon>Culicini</taxon>
        <taxon>Culex</taxon>
        <taxon>Culex</taxon>
    </lineage>
</organism>
<dbReference type="Gene3D" id="3.90.215.10">
    <property type="entry name" value="Gamma Fibrinogen, chain A, domain 1"/>
    <property type="match status" value="1"/>
</dbReference>
<dbReference type="EMBL" id="HBUE01106651">
    <property type="protein sequence ID" value="CAG6487384.1"/>
    <property type="molecule type" value="Transcribed_RNA"/>
</dbReference>
<name>A0A8D8C767_CULPI</name>
<feature type="domain" description="Fibrinogen C-terminal" evidence="3">
    <location>
        <begin position="127"/>
        <end position="330"/>
    </location>
</feature>
<evidence type="ECO:0000259" key="3">
    <source>
        <dbReference type="PROSITE" id="PS51406"/>
    </source>
</evidence>
<dbReference type="InterPro" id="IPR050373">
    <property type="entry name" value="Fibrinogen_C-term_domain"/>
</dbReference>
<dbReference type="PANTHER" id="PTHR19143">
    <property type="entry name" value="FIBRINOGEN/TENASCIN/ANGIOPOEITIN"/>
    <property type="match status" value="1"/>
</dbReference>
<evidence type="ECO:0000256" key="2">
    <source>
        <dbReference type="SAM" id="SignalP"/>
    </source>
</evidence>